<keyword evidence="2" id="KW-0624">Polysaccharide degradation</keyword>
<keyword evidence="2" id="KW-0326">Glycosidase</keyword>
<dbReference type="GO" id="GO:0016798">
    <property type="term" value="F:hydrolase activity, acting on glycosyl bonds"/>
    <property type="evidence" value="ECO:0007669"/>
    <property type="project" value="UniProtKB-KW"/>
</dbReference>
<dbReference type="AlphaFoldDB" id="U2P6G8"/>
<dbReference type="Gene3D" id="2.60.40.2340">
    <property type="match status" value="1"/>
</dbReference>
<reference evidence="2 3" key="1">
    <citation type="submission" date="2013-08" db="EMBL/GenBank/DDBJ databases">
        <authorList>
            <person name="Durkin A.S."/>
            <person name="Haft D.R."/>
            <person name="McCorrison J."/>
            <person name="Torralba M."/>
            <person name="Gillis M."/>
            <person name="Haft D.H."/>
            <person name="Methe B."/>
            <person name="Sutton G."/>
            <person name="Nelson K.E."/>
        </authorList>
    </citation>
    <scope>NUCLEOTIDE SEQUENCE [LARGE SCALE GENOMIC DNA]</scope>
    <source>
        <strain evidence="2 3">F0067</strain>
    </source>
</reference>
<dbReference type="InterPro" id="IPR038653">
    <property type="entry name" value="Put_CMD_sf"/>
</dbReference>
<dbReference type="Pfam" id="PF13201">
    <property type="entry name" value="PCMD"/>
    <property type="match status" value="1"/>
</dbReference>
<dbReference type="EMBL" id="AWEY01000008">
    <property type="protein sequence ID" value="ERK39746.1"/>
    <property type="molecule type" value="Genomic_DNA"/>
</dbReference>
<protein>
    <submittedName>
        <fullName evidence="2">Putative glycoside hydrolase xylanase</fullName>
    </submittedName>
</protein>
<proteinExistence type="predicted"/>
<evidence type="ECO:0000259" key="1">
    <source>
        <dbReference type="Pfam" id="PF13201"/>
    </source>
</evidence>
<keyword evidence="2" id="KW-0858">Xylan degradation</keyword>
<sequence>MLFPCDFVPLQHQTIIGIIMREFLRMAWVPVLSCALMSSCVKDEPLNAECDIEAISFHLSQPDDVFYNATDTLQNVSSTVSEIIVDVRRKADISALAPVFKLTDGATVSPASGSVQDFSRGPVTYTVTSQDGVCRRVYQLAVKPVAKMLNDTVKFDFEHVISSGIGNGVLYHEWQERHADGTLSTDWGSGNGGFAITAWDKTTADFPSVSIENGMDGKAVQLTTRSTGMLGAMMKMPIAAGNLFYGFFDLSNAAMKPLQATQFGRPFDRKPIHFTGYYQYKPGEKLTDRNNKVLADQTDSASIYAVFYRNHDDEGKAIVLDGTNVKTSKQIVAMADLGYVKPADGWTAFDVEFNYTADLDLDLLANRGYSLALVFSSSKHGDSFVGAVGSRLLIDKVRIICEKEDVKE</sequence>
<dbReference type="GO" id="GO:0045493">
    <property type="term" value="P:xylan catabolic process"/>
    <property type="evidence" value="ECO:0007669"/>
    <property type="project" value="UniProtKB-KW"/>
</dbReference>
<accession>U2P6G8</accession>
<evidence type="ECO:0000313" key="3">
    <source>
        <dbReference type="Proteomes" id="UP000016648"/>
    </source>
</evidence>
<feature type="domain" description="Putative carbohydrate metabolism" evidence="1">
    <location>
        <begin position="156"/>
        <end position="400"/>
    </location>
</feature>
<dbReference type="PATRIC" id="fig|1115809.3.peg.566"/>
<gene>
    <name evidence="2" type="ORF">HMPREF9135_0097</name>
</gene>
<dbReference type="Proteomes" id="UP000016648">
    <property type="component" value="Unassembled WGS sequence"/>
</dbReference>
<comment type="caution">
    <text evidence="2">The sequence shown here is derived from an EMBL/GenBank/DDBJ whole genome shotgun (WGS) entry which is preliminary data.</text>
</comment>
<organism evidence="2 3">
    <name type="scientific">Segatella baroniae F0067</name>
    <dbReference type="NCBI Taxonomy" id="1115809"/>
    <lineage>
        <taxon>Bacteria</taxon>
        <taxon>Pseudomonadati</taxon>
        <taxon>Bacteroidota</taxon>
        <taxon>Bacteroidia</taxon>
        <taxon>Bacteroidales</taxon>
        <taxon>Prevotellaceae</taxon>
        <taxon>Segatella</taxon>
    </lineage>
</organism>
<dbReference type="InterPro" id="IPR025112">
    <property type="entry name" value="PCMD"/>
</dbReference>
<keyword evidence="2" id="KW-0119">Carbohydrate metabolism</keyword>
<evidence type="ECO:0000313" key="2">
    <source>
        <dbReference type="EMBL" id="ERK39746.1"/>
    </source>
</evidence>
<name>U2P6G8_9BACT</name>
<keyword evidence="3" id="KW-1185">Reference proteome</keyword>
<keyword evidence="2" id="KW-0378">Hydrolase</keyword>
<dbReference type="Gene3D" id="2.60.120.890">
    <property type="entry name" value="BT2081, beta-jelly-roll domain"/>
    <property type="match status" value="1"/>
</dbReference>